<name>A0A8J7IE31_9RHOB</name>
<reference evidence="2" key="1">
    <citation type="submission" date="2020-10" db="EMBL/GenBank/DDBJ databases">
        <title>Paenihalocynthiibacter styelae gen. nov., sp. nov., isolated from stalked sea squirt Styela clava.</title>
        <authorList>
            <person name="Kim Y.-O."/>
            <person name="Yoon J.-H."/>
        </authorList>
    </citation>
    <scope>NUCLEOTIDE SEQUENCE</scope>
    <source>
        <strain evidence="2">MYP1-1</strain>
    </source>
</reference>
<evidence type="ECO:0000256" key="1">
    <source>
        <dbReference type="SAM" id="Phobius"/>
    </source>
</evidence>
<sequence>MAITSAIVLFAVVWFMTFLCVLPVRLKTQGEDGKVLRGTHAGAPVDPQLKKRALITTGIAGVIWAILFWIIVWEIVTVRDFDFQNRMNPEPEVLQDY</sequence>
<dbReference type="InterPro" id="IPR009935">
    <property type="entry name" value="DUF1467"/>
</dbReference>
<keyword evidence="1" id="KW-0472">Membrane</keyword>
<dbReference type="RefSeq" id="WP_228847947.1">
    <property type="nucleotide sequence ID" value="NZ_JADCKQ010000003.1"/>
</dbReference>
<dbReference type="AlphaFoldDB" id="A0A8J7IE31"/>
<dbReference type="Pfam" id="PF07330">
    <property type="entry name" value="DUF1467"/>
    <property type="match status" value="1"/>
</dbReference>
<dbReference type="EMBL" id="JADCKQ010000003">
    <property type="protein sequence ID" value="MBI1493092.1"/>
    <property type="molecule type" value="Genomic_DNA"/>
</dbReference>
<keyword evidence="3" id="KW-1185">Reference proteome</keyword>
<evidence type="ECO:0000313" key="2">
    <source>
        <dbReference type="EMBL" id="MBI1493092.1"/>
    </source>
</evidence>
<feature type="transmembrane region" description="Helical" evidence="1">
    <location>
        <begin position="6"/>
        <end position="24"/>
    </location>
</feature>
<feature type="transmembrane region" description="Helical" evidence="1">
    <location>
        <begin position="53"/>
        <end position="76"/>
    </location>
</feature>
<comment type="caution">
    <text evidence="2">The sequence shown here is derived from an EMBL/GenBank/DDBJ whole genome shotgun (WGS) entry which is preliminary data.</text>
</comment>
<keyword evidence="1" id="KW-0812">Transmembrane</keyword>
<keyword evidence="1" id="KW-1133">Transmembrane helix</keyword>
<evidence type="ECO:0000313" key="3">
    <source>
        <dbReference type="Proteomes" id="UP000640583"/>
    </source>
</evidence>
<gene>
    <name evidence="2" type="ORF">H1D41_05520</name>
</gene>
<accession>A0A8J7IE31</accession>
<organism evidence="2 3">
    <name type="scientific">Halocynthiibacter styelae</name>
    <dbReference type="NCBI Taxonomy" id="2761955"/>
    <lineage>
        <taxon>Bacteria</taxon>
        <taxon>Pseudomonadati</taxon>
        <taxon>Pseudomonadota</taxon>
        <taxon>Alphaproteobacteria</taxon>
        <taxon>Rhodobacterales</taxon>
        <taxon>Paracoccaceae</taxon>
        <taxon>Halocynthiibacter</taxon>
    </lineage>
</organism>
<protein>
    <submittedName>
        <fullName evidence="2">DUF1467 family protein</fullName>
    </submittedName>
</protein>
<proteinExistence type="predicted"/>
<dbReference type="Proteomes" id="UP000640583">
    <property type="component" value="Unassembled WGS sequence"/>
</dbReference>